<comment type="caution">
    <text evidence="2">The sequence shown here is derived from an EMBL/GenBank/DDBJ whole genome shotgun (WGS) entry which is preliminary data.</text>
</comment>
<feature type="compositionally biased region" description="Basic and acidic residues" evidence="1">
    <location>
        <begin position="259"/>
        <end position="270"/>
    </location>
</feature>
<dbReference type="Pfam" id="PF13911">
    <property type="entry name" value="AhpC-TSA_2"/>
    <property type="match status" value="1"/>
</dbReference>
<dbReference type="InterPro" id="IPR036249">
    <property type="entry name" value="Thioredoxin-like_sf"/>
</dbReference>
<dbReference type="InterPro" id="IPR032801">
    <property type="entry name" value="PXL2A/B/C"/>
</dbReference>
<feature type="compositionally biased region" description="Polar residues" evidence="1">
    <location>
        <begin position="438"/>
        <end position="447"/>
    </location>
</feature>
<dbReference type="Proteomes" id="UP000683360">
    <property type="component" value="Unassembled WGS sequence"/>
</dbReference>
<evidence type="ECO:0000313" key="2">
    <source>
        <dbReference type="EMBL" id="CAG2254027.1"/>
    </source>
</evidence>
<evidence type="ECO:0000256" key="1">
    <source>
        <dbReference type="SAM" id="MobiDB-lite"/>
    </source>
</evidence>
<proteinExistence type="predicted"/>
<dbReference type="AlphaFoldDB" id="A0A8S3VG26"/>
<dbReference type="CDD" id="cd02970">
    <property type="entry name" value="PRX_like2"/>
    <property type="match status" value="1"/>
</dbReference>
<feature type="compositionally biased region" description="Polar residues" evidence="1">
    <location>
        <begin position="636"/>
        <end position="657"/>
    </location>
</feature>
<dbReference type="PANTHER" id="PTHR28630">
    <property type="match status" value="1"/>
</dbReference>
<keyword evidence="3" id="KW-1185">Reference proteome</keyword>
<feature type="region of interest" description="Disordered" evidence="1">
    <location>
        <begin position="328"/>
        <end position="447"/>
    </location>
</feature>
<reference evidence="2" key="1">
    <citation type="submission" date="2021-03" db="EMBL/GenBank/DDBJ databases">
        <authorList>
            <person name="Bekaert M."/>
        </authorList>
    </citation>
    <scope>NUCLEOTIDE SEQUENCE</scope>
</reference>
<name>A0A8S3VG26_MYTED</name>
<dbReference type="OrthoDB" id="67516at2759"/>
<feature type="compositionally biased region" description="Low complexity" evidence="1">
    <location>
        <begin position="369"/>
        <end position="378"/>
    </location>
</feature>
<organism evidence="2 3">
    <name type="scientific">Mytilus edulis</name>
    <name type="common">Blue mussel</name>
    <dbReference type="NCBI Taxonomy" id="6550"/>
    <lineage>
        <taxon>Eukaryota</taxon>
        <taxon>Metazoa</taxon>
        <taxon>Spiralia</taxon>
        <taxon>Lophotrochozoa</taxon>
        <taxon>Mollusca</taxon>
        <taxon>Bivalvia</taxon>
        <taxon>Autobranchia</taxon>
        <taxon>Pteriomorphia</taxon>
        <taxon>Mytilida</taxon>
        <taxon>Mytiloidea</taxon>
        <taxon>Mytilidae</taxon>
        <taxon>Mytilinae</taxon>
        <taxon>Mytilus</taxon>
    </lineage>
</organism>
<dbReference type="SUPFAM" id="SSF52833">
    <property type="entry name" value="Thioredoxin-like"/>
    <property type="match status" value="1"/>
</dbReference>
<protein>
    <submittedName>
        <fullName evidence="2">Peroxiredoxin-like 2C</fullName>
    </submittedName>
</protein>
<feature type="region of interest" description="Disordered" evidence="1">
    <location>
        <begin position="243"/>
        <end position="308"/>
    </location>
</feature>
<feature type="compositionally biased region" description="Polar residues" evidence="1">
    <location>
        <begin position="243"/>
        <end position="258"/>
    </location>
</feature>
<gene>
    <name evidence="2" type="ORF">MEDL_65525</name>
</gene>
<dbReference type="EMBL" id="CAJPWZ010003203">
    <property type="protein sequence ID" value="CAG2254027.1"/>
    <property type="molecule type" value="Genomic_DNA"/>
</dbReference>
<accession>A0A8S3VG26</accession>
<feature type="region of interest" description="Disordered" evidence="1">
    <location>
        <begin position="611"/>
        <end position="662"/>
    </location>
</feature>
<dbReference type="PANTHER" id="PTHR28630:SF3">
    <property type="entry name" value="PEROXIREDOXIN-LIKE 2C"/>
    <property type="match status" value="1"/>
</dbReference>
<sequence>MSTKEELNAPEEIKGVDDLKITRTDKPDEPTMEVDFEKIQDMIVFDEMGNKIRFGDIYKKQKTIIVFTRHFLCFVCKDYVEDLALVPFEYLQEADVRLVVIGPAPFKFIKDFKKLTGFQSTLYTDPERVLYKALGLKEHLEHGSSDSRHVKQNMFMGVMGSIWRSMKYQEFQGNVQQQGGALVVGPGNELLYSHVDKNSTSHTPINKLLEVAGVLPVTSDLPPQREEDNDTFTTIQNVPSSITKQPITQPTQGITHVPQSRDRKNSDRDYVPLTNCRTGTVSRKPPLLRPDSVDSVPDEIAPPPPVKRGQVIEDDVFHTQVYDMPPKAHDMNVTMPAPKICTSSESSSKDDSTLDVYDVPPPGHPPRHSPSTPRSSSSESHKADSAYSSQSVLTYDYPPSSEKNVVSDETYDYPPTNPHNLPKMDDVPPVRPPPPKSYLQQEPYQNIPPNSKMLNEGIDSLDINKVVPMSTNLSANVPLSYDFPSNNASTQSAYDFPTSGQSGSSLLVIPPPGCGIDSHSYINAATRPVSHAHEDMYLAMDGLVPPAVADRTSSISDSGKSHDSYTLMSELNVYDHPPPQRPPRISKVIPKPCNGDAYTNIYKNERTRSFKKNNTINNPPFDFPSGRDPYAGKMSRSLQHSIPLPKNNNPHPDLTTSSEDEEDDRIADIDQVMVPYPYEEHQKSQNWNKVPPPMKSDKDELKYLELDLVDQPTSQPIHLTHAETGNNTPTEYREIDFVKTTALREVKKTVEGQRKHDEN</sequence>
<dbReference type="Gene3D" id="3.40.30.10">
    <property type="entry name" value="Glutaredoxin"/>
    <property type="match status" value="1"/>
</dbReference>
<evidence type="ECO:0000313" key="3">
    <source>
        <dbReference type="Proteomes" id="UP000683360"/>
    </source>
</evidence>